<keyword evidence="3" id="KW-1185">Reference proteome</keyword>
<dbReference type="GO" id="GO:0043516">
    <property type="term" value="P:regulation of DNA damage response, signal transduction by p53 class mediator"/>
    <property type="evidence" value="ECO:0007669"/>
    <property type="project" value="TreeGrafter"/>
</dbReference>
<dbReference type="InterPro" id="IPR046341">
    <property type="entry name" value="SET_dom_sf"/>
</dbReference>
<dbReference type="OrthoDB" id="8929197at2759"/>
<dbReference type="SUPFAM" id="SSF82199">
    <property type="entry name" value="SET domain"/>
    <property type="match status" value="1"/>
</dbReference>
<comment type="caution">
    <text evidence="2">The sequence shown here is derived from an EMBL/GenBank/DDBJ whole genome shotgun (WGS) entry which is preliminary data.</text>
</comment>
<reference evidence="2 3" key="1">
    <citation type="submission" date="2020-04" db="EMBL/GenBank/DDBJ databases">
        <title>Chromosome-level genome assembly of a cyprinid fish Onychostoma macrolepis by integration of Nanopore Sequencing, Bionano and Hi-C technology.</title>
        <authorList>
            <person name="Wang D."/>
        </authorList>
    </citation>
    <scope>NUCLEOTIDE SEQUENCE [LARGE SCALE GENOMIC DNA]</scope>
    <source>
        <strain evidence="2">SWU-2019</strain>
        <tissue evidence="2">Muscle</tissue>
    </source>
</reference>
<feature type="domain" description="SET" evidence="1">
    <location>
        <begin position="169"/>
        <end position="300"/>
    </location>
</feature>
<organism evidence="2 3">
    <name type="scientific">Onychostoma macrolepis</name>
    <dbReference type="NCBI Taxonomy" id="369639"/>
    <lineage>
        <taxon>Eukaryota</taxon>
        <taxon>Metazoa</taxon>
        <taxon>Chordata</taxon>
        <taxon>Craniata</taxon>
        <taxon>Vertebrata</taxon>
        <taxon>Euteleostomi</taxon>
        <taxon>Actinopterygii</taxon>
        <taxon>Neopterygii</taxon>
        <taxon>Teleostei</taxon>
        <taxon>Ostariophysi</taxon>
        <taxon>Cypriniformes</taxon>
        <taxon>Cyprinidae</taxon>
        <taxon>Acrossocheilinae</taxon>
        <taxon>Onychostoma</taxon>
    </lineage>
</organism>
<gene>
    <name evidence="2" type="ORF">G5714_014749</name>
</gene>
<dbReference type="GO" id="GO:0042799">
    <property type="term" value="F:histone H4K20 methyltransferase activity"/>
    <property type="evidence" value="ECO:0007669"/>
    <property type="project" value="TreeGrafter"/>
</dbReference>
<dbReference type="SMART" id="SM00317">
    <property type="entry name" value="SET"/>
    <property type="match status" value="1"/>
</dbReference>
<dbReference type="PANTHER" id="PTHR46167">
    <property type="entry name" value="N-LYSINE METHYLTRANSFERASE KMT5A"/>
    <property type="match status" value="1"/>
</dbReference>
<dbReference type="GO" id="GO:0005634">
    <property type="term" value="C:nucleus"/>
    <property type="evidence" value="ECO:0007669"/>
    <property type="project" value="TreeGrafter"/>
</dbReference>
<name>A0A7J6CD63_9TELE</name>
<dbReference type="AlphaFoldDB" id="A0A7J6CD63"/>
<proteinExistence type="predicted"/>
<dbReference type="InterPro" id="IPR001214">
    <property type="entry name" value="SET_dom"/>
</dbReference>
<evidence type="ECO:0000313" key="3">
    <source>
        <dbReference type="Proteomes" id="UP000579812"/>
    </source>
</evidence>
<accession>A0A7J6CD63</accession>
<dbReference type="Gene3D" id="2.170.270.10">
    <property type="entry name" value="SET domain"/>
    <property type="match status" value="1"/>
</dbReference>
<dbReference type="Proteomes" id="UP000579812">
    <property type="component" value="Unassembled WGS sequence"/>
</dbReference>
<evidence type="ECO:0000313" key="2">
    <source>
        <dbReference type="EMBL" id="KAF4103762.1"/>
    </source>
</evidence>
<dbReference type="PANTHER" id="PTHR46167:SF1">
    <property type="entry name" value="N-LYSINE METHYLTRANSFERASE KMT5A"/>
    <property type="match status" value="1"/>
</dbReference>
<sequence>MCSDYEKSISRGCRRHLRHQQSHRQEWWSVRPGQLLRRSHHRCWRGHLHLPQRCRSQLLGFGELLKTCFPLPFTGRLPQSRRWQRQDYHYWRRLQYKLRVQYTLEQSTDRTGQKPRASRVQRAMAKETTWTNNVPSVDSVLLAWVPCQEPSPVANDPLLIASVVHQKWKGLAIKHFEGKGKGVIATMKFQKNQVVCDYHGEEVSKQEGERRLETLAGEPSYLFFFKGKGGEPLRIDAQKFPCDCHPDKETFGRRMNHSRRRNNVWPRRVSLNCPEGPRECVLFCALRDIAVSEELLWDYCVCRASFRGKGRGLPWLDD</sequence>
<dbReference type="EMBL" id="JAAMOB010000015">
    <property type="protein sequence ID" value="KAF4103762.1"/>
    <property type="molecule type" value="Genomic_DNA"/>
</dbReference>
<dbReference type="GO" id="GO:0006357">
    <property type="term" value="P:regulation of transcription by RNA polymerase II"/>
    <property type="evidence" value="ECO:0007669"/>
    <property type="project" value="TreeGrafter"/>
</dbReference>
<evidence type="ECO:0000259" key="1">
    <source>
        <dbReference type="PROSITE" id="PS50280"/>
    </source>
</evidence>
<protein>
    <recommendedName>
        <fullName evidence="1">SET domain-containing protein</fullName>
    </recommendedName>
</protein>
<dbReference type="GO" id="GO:0005700">
    <property type="term" value="C:polytene chromosome"/>
    <property type="evidence" value="ECO:0007669"/>
    <property type="project" value="TreeGrafter"/>
</dbReference>
<dbReference type="PROSITE" id="PS50280">
    <property type="entry name" value="SET"/>
    <property type="match status" value="1"/>
</dbReference>
<dbReference type="InterPro" id="IPR051760">
    <property type="entry name" value="KMT5A"/>
</dbReference>
<dbReference type="Pfam" id="PF00856">
    <property type="entry name" value="SET"/>
    <property type="match status" value="1"/>
</dbReference>